<sequence length="345" mass="39265">MDTELPIMENKDALDSTPTLNPQFTVTIRGWEDDKDEEVRDFGQRLCQLTREISNFIDLSRLDRIVIGSDYHEALASVNGEQAPVPTPTANEYGNGFAMATNIFRGDEVWSVVVIWTPLVRAIFDHEDPNQPLALHTFVHELIHVDDTRLFTTTYPGGWRAAKPRDARDAALQTIVHPCQAEYSAQRRSAFAAPEQGLMHMSMLKEVMSDVDEQVRKERLAYRLHGDVASLWKVVSERLGFLFQALGYALGHADWVLENRDDHPELASKFDAEIEALREMSKGWLIDASREAVQPLFNLTEWTNMGVYDPLIAVAERLLNEYRMSTSVREDGLYIDMPYTGIHDL</sequence>
<organism evidence="1 2">
    <name type="scientific">Rhizobium johnstonii (strain DSM 114642 / LMG 32736 / 3841)</name>
    <name type="common">Rhizobium leguminosarum bv. viciae</name>
    <dbReference type="NCBI Taxonomy" id="216596"/>
    <lineage>
        <taxon>Bacteria</taxon>
        <taxon>Pseudomonadati</taxon>
        <taxon>Pseudomonadota</taxon>
        <taxon>Alphaproteobacteria</taxon>
        <taxon>Hyphomicrobiales</taxon>
        <taxon>Rhizobiaceae</taxon>
        <taxon>Rhizobium/Agrobacterium group</taxon>
        <taxon>Rhizobium</taxon>
        <taxon>Rhizobium johnstonii</taxon>
    </lineage>
</organism>
<keyword evidence="1" id="KW-0614">Plasmid</keyword>
<dbReference type="EnsemblBacteria" id="CAK03310">
    <property type="protein sequence ID" value="CAK03310"/>
    <property type="gene ID" value="pRL110357"/>
</dbReference>
<proteinExistence type="predicted"/>
<gene>
    <name evidence="1" type="ordered locus">pRL110357</name>
</gene>
<geneLocation type="plasmid" evidence="1 2">
    <name>pRL11</name>
</geneLocation>
<dbReference type="HOGENOM" id="CLU_066425_0_0_5"/>
<reference evidence="1 2" key="1">
    <citation type="journal article" date="2006" name="Genome Biol.">
        <title>The genome of Rhizobium leguminosarum has recognizable core and accessory components.</title>
        <authorList>
            <person name="Young J.W."/>
            <person name="Crossman L.C."/>
            <person name="Johnston A.W.B."/>
            <person name="Thomson N.R."/>
            <person name="Ghazoui Z.F."/>
            <person name="Hull K.H."/>
            <person name="Wexler M."/>
            <person name="Curson A.R.J."/>
            <person name="Todd J.D."/>
            <person name="Poole P.S."/>
            <person name="Mauchline T.H."/>
            <person name="East A.K."/>
            <person name="Quail M.A."/>
            <person name="Churcher C."/>
            <person name="Arrowsmith C."/>
            <person name="Cherevach A."/>
            <person name="Chillingworth T."/>
            <person name="Clarke K."/>
            <person name="Cronin A."/>
            <person name="Davis P."/>
            <person name="Fraser A."/>
            <person name="Hance Z."/>
            <person name="Hauser H."/>
            <person name="Jagels K."/>
            <person name="Moule S."/>
            <person name="Mungall K."/>
            <person name="Norbertczak H."/>
            <person name="Rabbinowitsch E."/>
            <person name="Sanders M."/>
            <person name="Simmonds M."/>
            <person name="Whitehead S."/>
            <person name="Parkhill J."/>
        </authorList>
    </citation>
    <scope>NUCLEOTIDE SEQUENCE [LARGE SCALE GENOMIC DNA]</scope>
    <source>
        <strain evidence="2">DSM 114642 / LMG 32736 / 3841</strain>
    </source>
</reference>
<dbReference type="Proteomes" id="UP000006575">
    <property type="component" value="Plasmid pRL11"/>
</dbReference>
<protein>
    <submittedName>
        <fullName evidence="1">Uncharacterized protein</fullName>
    </submittedName>
</protein>
<name>Q1M629_RHIJ3</name>
<dbReference type="KEGG" id="rle:pRL110357"/>
<evidence type="ECO:0000313" key="1">
    <source>
        <dbReference type="EMBL" id="CAK03310.1"/>
    </source>
</evidence>
<accession>Q1M629</accession>
<dbReference type="AlphaFoldDB" id="Q1M629"/>
<evidence type="ECO:0000313" key="2">
    <source>
        <dbReference type="Proteomes" id="UP000006575"/>
    </source>
</evidence>
<dbReference type="EMBL" id="AM236085">
    <property type="protein sequence ID" value="CAK03310.1"/>
    <property type="molecule type" value="Genomic_DNA"/>
</dbReference>
<keyword evidence="2" id="KW-1185">Reference proteome</keyword>